<reference evidence="2" key="1">
    <citation type="journal article" date="2015" name="Nature">
        <title>Complex archaea that bridge the gap between prokaryotes and eukaryotes.</title>
        <authorList>
            <person name="Spang A."/>
            <person name="Saw J.H."/>
            <person name="Jorgensen S.L."/>
            <person name="Zaremba-Niedzwiedzka K."/>
            <person name="Martijn J."/>
            <person name="Lind A.E."/>
            <person name="van Eijk R."/>
            <person name="Schleper C."/>
            <person name="Guy L."/>
            <person name="Ettema T.J."/>
        </authorList>
    </citation>
    <scope>NUCLEOTIDE SEQUENCE</scope>
</reference>
<evidence type="ECO:0000313" key="2">
    <source>
        <dbReference type="EMBL" id="KKL48089.1"/>
    </source>
</evidence>
<accession>A0A0F9CG40</accession>
<organism evidence="2">
    <name type="scientific">marine sediment metagenome</name>
    <dbReference type="NCBI Taxonomy" id="412755"/>
    <lineage>
        <taxon>unclassified sequences</taxon>
        <taxon>metagenomes</taxon>
        <taxon>ecological metagenomes</taxon>
    </lineage>
</organism>
<gene>
    <name evidence="2" type="ORF">LCGC14_2328980</name>
</gene>
<dbReference type="EMBL" id="LAZR01033432">
    <property type="protein sequence ID" value="KKL48089.1"/>
    <property type="molecule type" value="Genomic_DNA"/>
</dbReference>
<proteinExistence type="predicted"/>
<sequence length="65" mass="7620">MSNLEKLEEAIKRLFEPWQDRDKVRAEVQAARVRIPQIAITISANQPTKREDETQLEWQTRGDGK</sequence>
<dbReference type="AlphaFoldDB" id="A0A0F9CG40"/>
<feature type="region of interest" description="Disordered" evidence="1">
    <location>
        <begin position="44"/>
        <end position="65"/>
    </location>
</feature>
<name>A0A0F9CG40_9ZZZZ</name>
<evidence type="ECO:0000256" key="1">
    <source>
        <dbReference type="SAM" id="MobiDB-lite"/>
    </source>
</evidence>
<comment type="caution">
    <text evidence="2">The sequence shown here is derived from an EMBL/GenBank/DDBJ whole genome shotgun (WGS) entry which is preliminary data.</text>
</comment>
<protein>
    <submittedName>
        <fullName evidence="2">Uncharacterized protein</fullName>
    </submittedName>
</protein>